<dbReference type="EMBL" id="VMNW02000105">
    <property type="protein sequence ID" value="KAA9151177.1"/>
    <property type="molecule type" value="Genomic_DNA"/>
</dbReference>
<dbReference type="PANTHER" id="PTHR40074">
    <property type="entry name" value="O-ACETYLTRANSFERASE WECH"/>
    <property type="match status" value="1"/>
</dbReference>
<feature type="transmembrane region" description="Helical" evidence="8">
    <location>
        <begin position="341"/>
        <end position="357"/>
    </location>
</feature>
<evidence type="ECO:0000256" key="8">
    <source>
        <dbReference type="SAM" id="Phobius"/>
    </source>
</evidence>
<feature type="transmembrane region" description="Helical" evidence="8">
    <location>
        <begin position="304"/>
        <end position="321"/>
    </location>
</feature>
<name>A0A5N0UM78_9PSEU</name>
<dbReference type="AlphaFoldDB" id="A0A5N0UM78"/>
<organism evidence="10 11">
    <name type="scientific">Amycolatopsis acidicola</name>
    <dbReference type="NCBI Taxonomy" id="2596893"/>
    <lineage>
        <taxon>Bacteria</taxon>
        <taxon>Bacillati</taxon>
        <taxon>Actinomycetota</taxon>
        <taxon>Actinomycetes</taxon>
        <taxon>Pseudonocardiales</taxon>
        <taxon>Pseudonocardiaceae</taxon>
        <taxon>Amycolatopsis</taxon>
    </lineage>
</organism>
<feature type="compositionally biased region" description="Basic residues" evidence="7">
    <location>
        <begin position="1"/>
        <end position="14"/>
    </location>
</feature>
<feature type="transmembrane region" description="Helical" evidence="8">
    <location>
        <begin position="195"/>
        <end position="216"/>
    </location>
</feature>
<keyword evidence="3" id="KW-1003">Cell membrane</keyword>
<feature type="domain" description="Acyltransferase 3" evidence="9">
    <location>
        <begin position="165"/>
        <end position="489"/>
    </location>
</feature>
<proteinExistence type="inferred from homology"/>
<feature type="transmembrane region" description="Helical" evidence="8">
    <location>
        <begin position="236"/>
        <end position="254"/>
    </location>
</feature>
<evidence type="ECO:0000256" key="7">
    <source>
        <dbReference type="SAM" id="MobiDB-lite"/>
    </source>
</evidence>
<feature type="transmembrane region" description="Helical" evidence="8">
    <location>
        <begin position="478"/>
        <end position="503"/>
    </location>
</feature>
<dbReference type="GO" id="GO:0009246">
    <property type="term" value="P:enterobacterial common antigen biosynthetic process"/>
    <property type="evidence" value="ECO:0007669"/>
    <property type="project" value="TreeGrafter"/>
</dbReference>
<feature type="transmembrane region" description="Helical" evidence="8">
    <location>
        <begin position="274"/>
        <end position="292"/>
    </location>
</feature>
<keyword evidence="10" id="KW-0808">Transferase</keyword>
<evidence type="ECO:0000313" key="10">
    <source>
        <dbReference type="EMBL" id="KAA9151177.1"/>
    </source>
</evidence>
<feature type="compositionally biased region" description="Basic residues" evidence="7">
    <location>
        <begin position="41"/>
        <end position="59"/>
    </location>
</feature>
<feature type="transmembrane region" description="Helical" evidence="8">
    <location>
        <begin position="399"/>
        <end position="426"/>
    </location>
</feature>
<dbReference type="Proteomes" id="UP000319769">
    <property type="component" value="Unassembled WGS sequence"/>
</dbReference>
<keyword evidence="11" id="KW-1185">Reference proteome</keyword>
<evidence type="ECO:0000259" key="9">
    <source>
        <dbReference type="Pfam" id="PF01757"/>
    </source>
</evidence>
<evidence type="ECO:0000256" key="2">
    <source>
        <dbReference type="ARBA" id="ARBA00007400"/>
    </source>
</evidence>
<dbReference type="GO" id="GO:0005886">
    <property type="term" value="C:plasma membrane"/>
    <property type="evidence" value="ECO:0007669"/>
    <property type="project" value="UniProtKB-SubCell"/>
</dbReference>
<reference evidence="10" key="1">
    <citation type="submission" date="2019-09" db="EMBL/GenBank/DDBJ databases">
        <authorList>
            <person name="Teo W.F.A."/>
            <person name="Duangmal K."/>
        </authorList>
    </citation>
    <scope>NUCLEOTIDE SEQUENCE [LARGE SCALE GENOMIC DNA]</scope>
    <source>
        <strain evidence="10">K81G1</strain>
    </source>
</reference>
<feature type="transmembrane region" description="Helical" evidence="8">
    <location>
        <begin position="446"/>
        <end position="466"/>
    </location>
</feature>
<comment type="similarity">
    <text evidence="2">Belongs to the acyltransferase 3 family.</text>
</comment>
<feature type="region of interest" description="Disordered" evidence="7">
    <location>
        <begin position="1"/>
        <end position="154"/>
    </location>
</feature>
<dbReference type="InterPro" id="IPR002656">
    <property type="entry name" value="Acyl_transf_3_dom"/>
</dbReference>
<sequence>MAAHRGRWTSRRRRVPDPGRARRRRDQPRRREDLPAGSGKRPARAPRGGRGRGGRRAARAARPGAGRVRDQRPVRLRPIGRVTRQLVRRTAHPVQAADRDRGDRRAAARSHRQGPAAGAAGRAGEHAVSGGREHLPARSHRQGPAAGAAGRAGGHAVSGGREHLYYVDLVRVLTVGLVIGMHVLALAPVAPTAGIGALIIVFHVSREVFFVLTAFVLTYSTKGKKMRWPKFWRRRYLFVVVPYVTWTVLYFFANGGPYLGENFVQQLLTGTARYHLYFLLVSMQIYLIYPLLRAFLKATQKHHGLLLGFGVCFQLLFSLAVQRNWAFGPLAGWVHAPDALLPSYLGYILAGGIAAWHRERLVAWTRAHVGVAFGACAAAIGLGIGVYLLQVYVQGLDPLAASIVFEPVVVVESFGVVWAFLAAGLLWAERGRPGEKLIRGGSDASFGIYLVHPLLLQGTLLVLTWAGLVDYAQTVPNALVLTVLVLVLLPVLYLASGLVTAAARHTPFSLALSGRAWARPVRRTATAESREELALVNSGGAR</sequence>
<dbReference type="PANTHER" id="PTHR40074:SF2">
    <property type="entry name" value="O-ACETYLTRANSFERASE WECH"/>
    <property type="match status" value="1"/>
</dbReference>
<keyword evidence="4 8" id="KW-0812">Transmembrane</keyword>
<dbReference type="GO" id="GO:0016413">
    <property type="term" value="F:O-acetyltransferase activity"/>
    <property type="evidence" value="ECO:0007669"/>
    <property type="project" value="TreeGrafter"/>
</dbReference>
<keyword evidence="6 8" id="KW-0472">Membrane</keyword>
<accession>A0A5N0UM78</accession>
<comment type="subcellular location">
    <subcellularLocation>
        <location evidence="1">Cell membrane</location>
        <topology evidence="1">Multi-pass membrane protein</topology>
    </subcellularLocation>
</comment>
<evidence type="ECO:0000256" key="6">
    <source>
        <dbReference type="ARBA" id="ARBA00023136"/>
    </source>
</evidence>
<dbReference type="Pfam" id="PF01757">
    <property type="entry name" value="Acyl_transf_3"/>
    <property type="match status" value="1"/>
</dbReference>
<evidence type="ECO:0000256" key="1">
    <source>
        <dbReference type="ARBA" id="ARBA00004651"/>
    </source>
</evidence>
<evidence type="ECO:0000256" key="5">
    <source>
        <dbReference type="ARBA" id="ARBA00022989"/>
    </source>
</evidence>
<evidence type="ECO:0000313" key="11">
    <source>
        <dbReference type="Proteomes" id="UP000319769"/>
    </source>
</evidence>
<gene>
    <name evidence="10" type="ORF">FPZ12_039595</name>
</gene>
<protein>
    <submittedName>
        <fullName evidence="10">Acyltransferase</fullName>
    </submittedName>
</protein>
<keyword evidence="5 8" id="KW-1133">Transmembrane helix</keyword>
<evidence type="ECO:0000256" key="4">
    <source>
        <dbReference type="ARBA" id="ARBA00022692"/>
    </source>
</evidence>
<comment type="caution">
    <text evidence="10">The sequence shown here is derived from an EMBL/GenBank/DDBJ whole genome shotgun (WGS) entry which is preliminary data.</text>
</comment>
<feature type="transmembrane region" description="Helical" evidence="8">
    <location>
        <begin position="169"/>
        <end position="189"/>
    </location>
</feature>
<feature type="compositionally biased region" description="Basic and acidic residues" evidence="7">
    <location>
        <begin position="97"/>
        <end position="106"/>
    </location>
</feature>
<feature type="transmembrane region" description="Helical" evidence="8">
    <location>
        <begin position="369"/>
        <end position="393"/>
    </location>
</feature>
<keyword evidence="10" id="KW-0012">Acyltransferase</keyword>
<dbReference type="OrthoDB" id="3211698at2"/>
<evidence type="ECO:0000256" key="3">
    <source>
        <dbReference type="ARBA" id="ARBA00022475"/>
    </source>
</evidence>